<feature type="compositionally biased region" description="Low complexity" evidence="1">
    <location>
        <begin position="707"/>
        <end position="716"/>
    </location>
</feature>
<feature type="compositionally biased region" description="Basic and acidic residues" evidence="1">
    <location>
        <begin position="442"/>
        <end position="451"/>
    </location>
</feature>
<dbReference type="EMBL" id="GEBQ01008573">
    <property type="protein sequence ID" value="JAT31404.1"/>
    <property type="molecule type" value="Transcribed_RNA"/>
</dbReference>
<feature type="compositionally biased region" description="Polar residues" evidence="1">
    <location>
        <begin position="695"/>
        <end position="706"/>
    </location>
</feature>
<dbReference type="AlphaFoldDB" id="A0A1B6M689"/>
<gene>
    <name evidence="2" type="ORF">g.45701</name>
</gene>
<name>A0A1B6M689_9HEMI</name>
<feature type="compositionally biased region" description="Polar residues" evidence="1">
    <location>
        <begin position="201"/>
        <end position="218"/>
    </location>
</feature>
<feature type="compositionally biased region" description="Basic and acidic residues" evidence="1">
    <location>
        <begin position="398"/>
        <end position="407"/>
    </location>
</feature>
<reference evidence="2" key="1">
    <citation type="submission" date="2015-11" db="EMBL/GenBank/DDBJ databases">
        <title>De novo transcriptome assembly of four potential Pierce s Disease insect vectors from Arizona vineyards.</title>
        <authorList>
            <person name="Tassone E.E."/>
        </authorList>
    </citation>
    <scope>NUCLEOTIDE SEQUENCE</scope>
</reference>
<feature type="region of interest" description="Disordered" evidence="1">
    <location>
        <begin position="687"/>
        <end position="716"/>
    </location>
</feature>
<feature type="compositionally biased region" description="Low complexity" evidence="1">
    <location>
        <begin position="470"/>
        <end position="487"/>
    </location>
</feature>
<feature type="region of interest" description="Disordered" evidence="1">
    <location>
        <begin position="168"/>
        <end position="263"/>
    </location>
</feature>
<feature type="region of interest" description="Disordered" evidence="1">
    <location>
        <begin position="320"/>
        <end position="492"/>
    </location>
</feature>
<evidence type="ECO:0000256" key="1">
    <source>
        <dbReference type="SAM" id="MobiDB-lite"/>
    </source>
</evidence>
<feature type="compositionally biased region" description="Polar residues" evidence="1">
    <location>
        <begin position="229"/>
        <end position="239"/>
    </location>
</feature>
<feature type="region of interest" description="Disordered" evidence="1">
    <location>
        <begin position="44"/>
        <end position="143"/>
    </location>
</feature>
<feature type="compositionally biased region" description="Basic and acidic residues" evidence="1">
    <location>
        <begin position="50"/>
        <end position="69"/>
    </location>
</feature>
<feature type="non-terminal residue" evidence="2">
    <location>
        <position position="1"/>
    </location>
</feature>
<feature type="compositionally biased region" description="Polar residues" evidence="1">
    <location>
        <begin position="75"/>
        <end position="92"/>
    </location>
</feature>
<feature type="region of interest" description="Disordered" evidence="1">
    <location>
        <begin position="539"/>
        <end position="571"/>
    </location>
</feature>
<sequence>TSKIQIETKKKPASRNIELINNSKEAYCKKVLPSRTEVIHNTNKQAKLKKPTENIEDVKLKSSFPERTDALPSLPDTSSSGTISETFENNDPSSDELHRESVKNNMKSPVKTNMKSHRDALVPESSTSKIQIETKKKPASRNIELINNSKEAYCKKVLPSRTEVIHNTNKQAKLKKPTENIEDVKLKSSFPERTDALPSLPDTSSSGTISETFENNDPSSDELHRESVKNNMKSPVKTNIKSHRDALVPESSTSKIQIETKKKPASRNIELINNSKEAYCKKVLSNRTKVFYPTNEQAKSVKTPTENIEDDLYLSSSFSGNNSSLSSVSSDSNFGLHDLNKRHNKSKKGNLGASKCHDSHLSLSQKPCEVVDATPNNGKMTQRGLKRTHSPVTPPSPTDKEFLEPSTKRKLKRDSTGIPSPGKMAQRGLKRTHSPVTPPSPTDKEFLEPSTKRKLKRDSTGIPSPGRGHSPASSTTSETSAKSSTQSCRSSVEECLLRQPRIVLKKLDTSNDNIRLGDLNSSVSECSVVLENIEHVLPGDAERRNSEKQSQLSSPLNHSKSNTLTSSSPNSFIPTVSPKLLEIPKKTNEKSIVRQKLSKAALLGRKCIKQRNAVAPVNVKPVNALGTITFLNPTYYARLNPQNNLSTKIPLIPENKTVQRNSFAKELEDRSRSLRSQMSECLAYVPRSTPGLTVPSRQPQTTSHIQSSSNPPVSLLNLNRSRNQDLQIDKNKLSPSQVNHTVCSVKKANILKSTGQNTMPPPRQQRKRITFLDDCEPPSQKSQAPSVTGVQQHQFNRVRLVNGVNSLNSSKTSISDHQFTVPMQIQKKSKREVIAPPLCESRCIEDDDVASVLSIDVNPNLLRELDVEEPNISLTRRENIGTNNIRPNVASRPYVASYKRIPITNSPTFKRKDKFDFQDEHEDEEYSEMEVYGKKWQEEPSRVEEKMNQPCTSHVAEEWQEESSRVEEKIDQPYTSHVANWVNACTAPNWSGESSNNLGFVRTLDGTAFEGSCLLYLRTSIDKQIHQCNQFHEIPVSLQQFGSFVNVDRINAAIKIVIKEDFTNPPLKLVSNITNFCVINSKSNTLYELGEALKS</sequence>
<feature type="compositionally biased region" description="Low complexity" evidence="1">
    <location>
        <begin position="320"/>
        <end position="336"/>
    </location>
</feature>
<protein>
    <submittedName>
        <fullName evidence="2">Uncharacterized protein</fullName>
    </submittedName>
</protein>
<organism evidence="2">
    <name type="scientific">Graphocephala atropunctata</name>
    <dbReference type="NCBI Taxonomy" id="36148"/>
    <lineage>
        <taxon>Eukaryota</taxon>
        <taxon>Metazoa</taxon>
        <taxon>Ecdysozoa</taxon>
        <taxon>Arthropoda</taxon>
        <taxon>Hexapoda</taxon>
        <taxon>Insecta</taxon>
        <taxon>Pterygota</taxon>
        <taxon>Neoptera</taxon>
        <taxon>Paraneoptera</taxon>
        <taxon>Hemiptera</taxon>
        <taxon>Auchenorrhyncha</taxon>
        <taxon>Membracoidea</taxon>
        <taxon>Cicadellidae</taxon>
        <taxon>Cicadellinae</taxon>
        <taxon>Cicadellini</taxon>
        <taxon>Graphocephala</taxon>
    </lineage>
</organism>
<proteinExistence type="predicted"/>
<feature type="compositionally biased region" description="Basic and acidic residues" evidence="1">
    <location>
        <begin position="176"/>
        <end position="195"/>
    </location>
</feature>
<evidence type="ECO:0000313" key="2">
    <source>
        <dbReference type="EMBL" id="JAT31404.1"/>
    </source>
</evidence>
<accession>A0A1B6M689</accession>
<feature type="non-terminal residue" evidence="2">
    <location>
        <position position="1095"/>
    </location>
</feature>
<feature type="compositionally biased region" description="Polar residues" evidence="1">
    <location>
        <begin position="103"/>
        <end position="113"/>
    </location>
</feature>
<feature type="compositionally biased region" description="Polar residues" evidence="1">
    <location>
        <begin position="548"/>
        <end position="571"/>
    </location>
</feature>